<reference evidence="2 3" key="1">
    <citation type="submission" date="2019-02" db="EMBL/GenBank/DDBJ databases">
        <title>Genomic Encyclopedia of Type Strains, Phase IV (KMG-IV): sequencing the most valuable type-strain genomes for metagenomic binning, comparative biology and taxonomic classification.</title>
        <authorList>
            <person name="Goeker M."/>
        </authorList>
    </citation>
    <scope>NUCLEOTIDE SEQUENCE [LARGE SCALE GENOMIC DNA]</scope>
    <source>
        <strain evidence="2 3">DSM 28825</strain>
    </source>
</reference>
<gene>
    <name evidence="2" type="ORF">EV201_0929</name>
</gene>
<dbReference type="InterPro" id="IPR000182">
    <property type="entry name" value="GNAT_dom"/>
</dbReference>
<sequence>MEESIRINTERLVLRGLNADDTEAVFKYRSDAITNQYQGWIPKTLDDARLFIAKIAPDIDQYNSWFQFGIIKKEDGELIGDLGIHFFDEDKYQVEIGCTLAKNQHGKGFASEALNAIIRYLFRDLNKRRIICSIDPRNASSIKMVEALGFRKEAHFKQSILIDGEWFDDVIYALLKDEWEMNT</sequence>
<dbReference type="AlphaFoldDB" id="A0A4Q7VJF7"/>
<evidence type="ECO:0000259" key="1">
    <source>
        <dbReference type="PROSITE" id="PS51186"/>
    </source>
</evidence>
<evidence type="ECO:0000313" key="3">
    <source>
        <dbReference type="Proteomes" id="UP000293562"/>
    </source>
</evidence>
<dbReference type="InterPro" id="IPR051531">
    <property type="entry name" value="N-acetyltransferase"/>
</dbReference>
<dbReference type="GO" id="GO:0016747">
    <property type="term" value="F:acyltransferase activity, transferring groups other than amino-acyl groups"/>
    <property type="evidence" value="ECO:0007669"/>
    <property type="project" value="InterPro"/>
</dbReference>
<dbReference type="RefSeq" id="WP_130306184.1">
    <property type="nucleotide sequence ID" value="NZ_SHKN01000001.1"/>
</dbReference>
<keyword evidence="3" id="KW-1185">Reference proteome</keyword>
<dbReference type="PANTHER" id="PTHR43792">
    <property type="entry name" value="GNAT FAMILY, PUTATIVE (AFU_ORTHOLOGUE AFUA_3G00765)-RELATED-RELATED"/>
    <property type="match status" value="1"/>
</dbReference>
<dbReference type="EMBL" id="SHKN01000001">
    <property type="protein sequence ID" value="RZT96292.1"/>
    <property type="molecule type" value="Genomic_DNA"/>
</dbReference>
<feature type="domain" description="N-acetyltransferase" evidence="1">
    <location>
        <begin position="12"/>
        <end position="177"/>
    </location>
</feature>
<evidence type="ECO:0000313" key="2">
    <source>
        <dbReference type="EMBL" id="RZT96292.1"/>
    </source>
</evidence>
<dbReference type="SUPFAM" id="SSF55729">
    <property type="entry name" value="Acyl-CoA N-acyltransferases (Nat)"/>
    <property type="match status" value="1"/>
</dbReference>
<name>A0A4Q7VJF7_9BACT</name>
<protein>
    <submittedName>
        <fullName evidence="2">RimJ/RimL family protein N-acetyltransferase</fullName>
    </submittedName>
</protein>
<dbReference type="PROSITE" id="PS51186">
    <property type="entry name" value="GNAT"/>
    <property type="match status" value="1"/>
</dbReference>
<dbReference type="Proteomes" id="UP000293562">
    <property type="component" value="Unassembled WGS sequence"/>
</dbReference>
<dbReference type="Pfam" id="PF13302">
    <property type="entry name" value="Acetyltransf_3"/>
    <property type="match status" value="1"/>
</dbReference>
<accession>A0A4Q7VJF7</accession>
<dbReference type="Gene3D" id="3.40.630.30">
    <property type="match status" value="1"/>
</dbReference>
<dbReference type="OrthoDB" id="9788916at2"/>
<comment type="caution">
    <text evidence="2">The sequence shown here is derived from an EMBL/GenBank/DDBJ whole genome shotgun (WGS) entry which is preliminary data.</text>
</comment>
<organism evidence="2 3">
    <name type="scientific">Ancylomarina subtilis</name>
    <dbReference type="NCBI Taxonomy" id="1639035"/>
    <lineage>
        <taxon>Bacteria</taxon>
        <taxon>Pseudomonadati</taxon>
        <taxon>Bacteroidota</taxon>
        <taxon>Bacteroidia</taxon>
        <taxon>Marinilabiliales</taxon>
        <taxon>Marinifilaceae</taxon>
        <taxon>Ancylomarina</taxon>
    </lineage>
</organism>
<proteinExistence type="predicted"/>
<dbReference type="PANTHER" id="PTHR43792:SF1">
    <property type="entry name" value="N-ACETYLTRANSFERASE DOMAIN-CONTAINING PROTEIN"/>
    <property type="match status" value="1"/>
</dbReference>
<dbReference type="InterPro" id="IPR016181">
    <property type="entry name" value="Acyl_CoA_acyltransferase"/>
</dbReference>
<keyword evidence="2" id="KW-0808">Transferase</keyword>